<dbReference type="EMBL" id="BEWI01000032">
    <property type="protein sequence ID" value="GAY24093.1"/>
    <property type="molecule type" value="Genomic_DNA"/>
</dbReference>
<dbReference type="AlphaFoldDB" id="A0A292ZMI3"/>
<dbReference type="Proteomes" id="UP000221538">
    <property type="component" value="Unassembled WGS sequence"/>
</dbReference>
<gene>
    <name evidence="2" type="ORF">SFOMI_4671</name>
</gene>
<accession>A0A292ZMI3</accession>
<protein>
    <submittedName>
        <fullName evidence="2">Methylthioribulose-1-phosphate dehydratase</fullName>
        <ecNumber evidence="2">4.2.1.109</ecNumber>
    </submittedName>
</protein>
<dbReference type="RefSeq" id="WP_216365622.1">
    <property type="nucleotide sequence ID" value="NZ_BEWI01000032.1"/>
</dbReference>
<reference evidence="2 3" key="1">
    <citation type="journal article" date="2013" name="Biodegradation">
        <title>Occurrence of 4-tert-butylphenol (4-t-BP) biodegradation in an aquatic sample caused by the presence of Spirodela polyrrhiza and isolation of a 4-t-BP-utilizing bacterium.</title>
        <authorList>
            <person name="Ogata Y."/>
            <person name="Toyama T."/>
            <person name="Yu N."/>
            <person name="Wang X."/>
            <person name="Sei K."/>
            <person name="Ike M."/>
        </authorList>
    </citation>
    <scope>NUCLEOTIDE SEQUENCE [LARGE SCALE GENOMIC DNA]</scope>
    <source>
        <strain evidence="2 3">OMI</strain>
    </source>
</reference>
<dbReference type="EC" id="4.2.1.109" evidence="2"/>
<reference evidence="2 3" key="2">
    <citation type="journal article" date="2013" name="Environ. Sci. Technol.">
        <title>The 4-tert-butylphenol-utilizing bacterium Sphingobium fuliginis OMI can degrade bisphenols via phenolic ring hydroxylation and meta-cleavage pathway.</title>
        <authorList>
            <person name="Ogata Y."/>
            <person name="Goda S."/>
            <person name="Toyama T."/>
            <person name="Sei K."/>
            <person name="Ike M."/>
        </authorList>
    </citation>
    <scope>NUCLEOTIDE SEQUENCE [LARGE SCALE GENOMIC DNA]</scope>
    <source>
        <strain evidence="2 3">OMI</strain>
    </source>
</reference>
<sequence>MPATVSDLPDPADALAKVGRRLDARGLAPATASNYSARLADGTILCRDVAAPADPAQPASAPLRSAPPKTAASSSTYLLNKENPSKS</sequence>
<organism evidence="2 3">
    <name type="scientific">Sphingobium fuliginis (strain ATCC 27551)</name>
    <dbReference type="NCBI Taxonomy" id="336203"/>
    <lineage>
        <taxon>Bacteria</taxon>
        <taxon>Pseudomonadati</taxon>
        <taxon>Pseudomonadota</taxon>
        <taxon>Alphaproteobacteria</taxon>
        <taxon>Sphingomonadales</taxon>
        <taxon>Sphingomonadaceae</taxon>
        <taxon>Sphingobium</taxon>
    </lineage>
</organism>
<evidence type="ECO:0000256" key="1">
    <source>
        <dbReference type="SAM" id="MobiDB-lite"/>
    </source>
</evidence>
<name>A0A292ZMI3_SPHSA</name>
<evidence type="ECO:0000313" key="3">
    <source>
        <dbReference type="Proteomes" id="UP000221538"/>
    </source>
</evidence>
<proteinExistence type="predicted"/>
<comment type="caution">
    <text evidence="2">The sequence shown here is derived from an EMBL/GenBank/DDBJ whole genome shotgun (WGS) entry which is preliminary data.</text>
</comment>
<feature type="compositionally biased region" description="Low complexity" evidence="1">
    <location>
        <begin position="53"/>
        <end position="76"/>
    </location>
</feature>
<dbReference type="GO" id="GO:0046570">
    <property type="term" value="F:methylthioribulose 1-phosphate dehydratase activity"/>
    <property type="evidence" value="ECO:0007669"/>
    <property type="project" value="UniProtKB-EC"/>
</dbReference>
<evidence type="ECO:0000313" key="2">
    <source>
        <dbReference type="EMBL" id="GAY24093.1"/>
    </source>
</evidence>
<feature type="region of interest" description="Disordered" evidence="1">
    <location>
        <begin position="53"/>
        <end position="87"/>
    </location>
</feature>
<keyword evidence="2" id="KW-0456">Lyase</keyword>